<dbReference type="EMBL" id="HG916765">
    <property type="protein sequence ID" value="CDM25321.1"/>
    <property type="molecule type" value="Genomic_DNA"/>
</dbReference>
<sequence length="69" mass="8290">MQGFIFTQCDQQLQLFYAQFTNHHLQCAVRSIHNIHHHMQNILLRQYDGHAYNPAMQFDQFDQFNPQAI</sequence>
<evidence type="ECO:0000313" key="2">
    <source>
        <dbReference type="Proteomes" id="UP000019805"/>
    </source>
</evidence>
<keyword evidence="2" id="KW-1185">Reference proteome</keyword>
<protein>
    <submittedName>
        <fullName evidence="1">Uncharacterized protein</fullName>
    </submittedName>
</protein>
<accession>W8X5M7</accession>
<proteinExistence type="predicted"/>
<evidence type="ECO:0000313" key="1">
    <source>
        <dbReference type="EMBL" id="CDM25321.1"/>
    </source>
</evidence>
<name>W8X5M7_CASD6</name>
<dbReference type="STRING" id="1437824.BN940_14381"/>
<dbReference type="HOGENOM" id="CLU_2768231_0_0_4"/>
<dbReference type="Proteomes" id="UP000019805">
    <property type="component" value="Chromosome"/>
</dbReference>
<gene>
    <name evidence="1" type="ORF">BN940_14381</name>
</gene>
<dbReference type="KEGG" id="cdn:BN940_14381"/>
<organism evidence="1 2">
    <name type="scientific">Castellaniella defragrans (strain DSM 12143 / CCUG 39792 / 65Phen)</name>
    <name type="common">Alcaligenes defragrans</name>
    <dbReference type="NCBI Taxonomy" id="1437824"/>
    <lineage>
        <taxon>Bacteria</taxon>
        <taxon>Pseudomonadati</taxon>
        <taxon>Pseudomonadota</taxon>
        <taxon>Betaproteobacteria</taxon>
        <taxon>Burkholderiales</taxon>
        <taxon>Alcaligenaceae</taxon>
        <taxon>Castellaniella</taxon>
    </lineage>
</organism>
<dbReference type="AlphaFoldDB" id="W8X5M7"/>
<reference evidence="1 2" key="1">
    <citation type="journal article" date="2014" name="BMC Microbiol.">
        <title>The oxygen-independent metabolism of cyclic monoterpenes in Castellaniella defragrans 65Phen.</title>
        <authorList>
            <person name="Petasch J."/>
            <person name="Disch E.M."/>
            <person name="Markert S."/>
            <person name="Becher D."/>
            <person name="Schweder T."/>
            <person name="Huttel B."/>
            <person name="Reinhardt R."/>
            <person name="Harder J."/>
        </authorList>
    </citation>
    <scope>NUCLEOTIDE SEQUENCE [LARGE SCALE GENOMIC DNA]</scope>
    <source>
        <strain evidence="1">65Phen</strain>
    </source>
</reference>